<proteinExistence type="predicted"/>
<evidence type="ECO:0000256" key="1">
    <source>
        <dbReference type="SAM" id="Coils"/>
    </source>
</evidence>
<comment type="caution">
    <text evidence="2">The sequence shown here is derived from an EMBL/GenBank/DDBJ whole genome shotgun (WGS) entry which is preliminary data.</text>
</comment>
<protein>
    <submittedName>
        <fullName evidence="2">Uncharacterized protein</fullName>
    </submittedName>
</protein>
<keyword evidence="1" id="KW-0175">Coiled coil</keyword>
<dbReference type="InterPro" id="IPR047781">
    <property type="entry name" value="Mua"/>
</dbReference>
<dbReference type="AlphaFoldDB" id="A0A3D8IS21"/>
<name>A0A3D8IS21_9HELI</name>
<feature type="coiled-coil region" evidence="1">
    <location>
        <begin position="268"/>
        <end position="295"/>
    </location>
</feature>
<gene>
    <name evidence="2" type="ORF">CQA53_00470</name>
</gene>
<dbReference type="EMBL" id="NXLQ01000001">
    <property type="protein sequence ID" value="RDU67705.1"/>
    <property type="molecule type" value="Genomic_DNA"/>
</dbReference>
<sequence length="303" mass="35836">MIQNIDEQEIFLEFIAKAETIKESWQIAKIFENKKKEFIENLQEYDSLIKDKERQLKIITAEIVDANNLLKDANDELDTIKAQLEDMRSKAQFYKTKIMQGKQSQSNESSDFQESFILQKEDNQTDMLDFEDMIQKFQPLSTVSVHIKNGATAMARVAQVVYSEDVYEVYQRVGKRLFRLKDRINELELTNKKLTIELRDLSEEDNFRENMQSKMITPENEDFQPISNTKLKTQNPNFKIQNMKTNAKSMGLEYNEDSEIDINLDIDLNKRMEKIDKKKEKVEEMFQQLNSFLRDDNLNLHNK</sequence>
<keyword evidence="3" id="KW-1185">Reference proteome</keyword>
<feature type="coiled-coil region" evidence="1">
    <location>
        <begin position="177"/>
        <end position="204"/>
    </location>
</feature>
<evidence type="ECO:0000313" key="3">
    <source>
        <dbReference type="Proteomes" id="UP000256379"/>
    </source>
</evidence>
<dbReference type="NCBIfam" id="NF040738">
    <property type="entry name" value="nickel_Mua"/>
    <property type="match status" value="1"/>
</dbReference>
<reference evidence="2 3" key="1">
    <citation type="submission" date="2018-04" db="EMBL/GenBank/DDBJ databases">
        <title>Novel Campyloabacter and Helicobacter Species and Strains.</title>
        <authorList>
            <person name="Mannion A.J."/>
            <person name="Shen Z."/>
            <person name="Fox J.G."/>
        </authorList>
    </citation>
    <scope>NUCLEOTIDE SEQUENCE [LARGE SCALE GENOMIC DNA]</scope>
    <source>
        <strain evidence="2 3">MIT 17-337</strain>
    </source>
</reference>
<dbReference type="Proteomes" id="UP000256379">
    <property type="component" value="Unassembled WGS sequence"/>
</dbReference>
<organism evidence="2 3">
    <name type="scientific">Helicobacter didelphidarum</name>
    <dbReference type="NCBI Taxonomy" id="2040648"/>
    <lineage>
        <taxon>Bacteria</taxon>
        <taxon>Pseudomonadati</taxon>
        <taxon>Campylobacterota</taxon>
        <taxon>Epsilonproteobacteria</taxon>
        <taxon>Campylobacterales</taxon>
        <taxon>Helicobacteraceae</taxon>
        <taxon>Helicobacter</taxon>
    </lineage>
</organism>
<feature type="coiled-coil region" evidence="1">
    <location>
        <begin position="35"/>
        <end position="97"/>
    </location>
</feature>
<accession>A0A3D8IS21</accession>
<dbReference type="OrthoDB" id="5326027at2"/>
<evidence type="ECO:0000313" key="2">
    <source>
        <dbReference type="EMBL" id="RDU67705.1"/>
    </source>
</evidence>